<dbReference type="AlphaFoldDB" id="A0A516IRS3"/>
<evidence type="ECO:0000313" key="3">
    <source>
        <dbReference type="Proteomes" id="UP000321857"/>
    </source>
</evidence>
<dbReference type="GO" id="GO:0005886">
    <property type="term" value="C:plasma membrane"/>
    <property type="evidence" value="ECO:0007669"/>
    <property type="project" value="TreeGrafter"/>
</dbReference>
<dbReference type="KEGG" id="sxa:FMM02_06105"/>
<dbReference type="CDD" id="cd06259">
    <property type="entry name" value="YdcF-like"/>
    <property type="match status" value="1"/>
</dbReference>
<dbReference type="RefSeq" id="WP_147494024.1">
    <property type="nucleotide sequence ID" value="NZ_CP041659.1"/>
</dbReference>
<evidence type="ECO:0000259" key="1">
    <source>
        <dbReference type="Pfam" id="PF02698"/>
    </source>
</evidence>
<accession>A0A516IRS3</accession>
<dbReference type="EMBL" id="CP041659">
    <property type="protein sequence ID" value="QDP19571.1"/>
    <property type="molecule type" value="Genomic_DNA"/>
</dbReference>
<sequence length="178" mass="20216">MIARLLAFLAVLYGLGFALYAVTLGEPAADDAARVDAIIVITGGKGRIEHAARLLESRKGRRLLIAGADPSVRKRDLVSRLDLDRKLLDCCVDLGSESVDTRSNAEEAKRWMERRGYDSLRLVTSDWHMRRARYEFNRQFAPTTTIIADAVRTEPAFRTLFGEYNKYLLRRVSVWLDI</sequence>
<dbReference type="Proteomes" id="UP000321857">
    <property type="component" value="Chromosome"/>
</dbReference>
<proteinExistence type="predicted"/>
<organism evidence="2 3">
    <name type="scientific">Sphingomonas xanthus</name>
    <dbReference type="NCBI Taxonomy" id="2594473"/>
    <lineage>
        <taxon>Bacteria</taxon>
        <taxon>Pseudomonadati</taxon>
        <taxon>Pseudomonadota</taxon>
        <taxon>Alphaproteobacteria</taxon>
        <taxon>Sphingomonadales</taxon>
        <taxon>Sphingomonadaceae</taxon>
        <taxon>Sphingomonas</taxon>
    </lineage>
</organism>
<dbReference type="OrthoDB" id="9812311at2"/>
<dbReference type="Pfam" id="PF02698">
    <property type="entry name" value="DUF218"/>
    <property type="match status" value="1"/>
</dbReference>
<dbReference type="GO" id="GO:0000270">
    <property type="term" value="P:peptidoglycan metabolic process"/>
    <property type="evidence" value="ECO:0007669"/>
    <property type="project" value="TreeGrafter"/>
</dbReference>
<evidence type="ECO:0000313" key="2">
    <source>
        <dbReference type="EMBL" id="QDP19571.1"/>
    </source>
</evidence>
<gene>
    <name evidence="2" type="ORF">FMM02_06105</name>
</gene>
<reference evidence="2 3" key="1">
    <citation type="submission" date="2019-07" db="EMBL/GenBank/DDBJ databases">
        <title>Sphingomonas AE3 Genome sequencing and assembly.</title>
        <authorList>
            <person name="Kim H."/>
        </authorList>
    </citation>
    <scope>NUCLEOTIDE SEQUENCE [LARGE SCALE GENOMIC DNA]</scope>
    <source>
        <strain evidence="2 3">AE3</strain>
    </source>
</reference>
<feature type="domain" description="DUF218" evidence="1">
    <location>
        <begin position="36"/>
        <end position="151"/>
    </location>
</feature>
<dbReference type="InterPro" id="IPR003848">
    <property type="entry name" value="DUF218"/>
</dbReference>
<dbReference type="PANTHER" id="PTHR30336">
    <property type="entry name" value="INNER MEMBRANE PROTEIN, PROBABLE PERMEASE"/>
    <property type="match status" value="1"/>
</dbReference>
<dbReference type="GO" id="GO:0043164">
    <property type="term" value="P:Gram-negative-bacterium-type cell wall biogenesis"/>
    <property type="evidence" value="ECO:0007669"/>
    <property type="project" value="TreeGrafter"/>
</dbReference>
<keyword evidence="3" id="KW-1185">Reference proteome</keyword>
<dbReference type="InterPro" id="IPR051599">
    <property type="entry name" value="Cell_Envelope_Assoc"/>
</dbReference>
<dbReference type="PANTHER" id="PTHR30336:SF4">
    <property type="entry name" value="ENVELOPE BIOGENESIS FACTOR ELYC"/>
    <property type="match status" value="1"/>
</dbReference>
<dbReference type="Gene3D" id="3.40.50.620">
    <property type="entry name" value="HUPs"/>
    <property type="match status" value="1"/>
</dbReference>
<protein>
    <submittedName>
        <fullName evidence="2">YdcF family protein</fullName>
    </submittedName>
</protein>
<name>A0A516IRS3_9SPHN</name>
<dbReference type="InterPro" id="IPR014729">
    <property type="entry name" value="Rossmann-like_a/b/a_fold"/>
</dbReference>